<gene>
    <name evidence="12" type="primary">100641241</name>
</gene>
<organism evidence="12">
    <name type="scientific">Amphimedon queenslandica</name>
    <name type="common">Sponge</name>
    <dbReference type="NCBI Taxonomy" id="400682"/>
    <lineage>
        <taxon>Eukaryota</taxon>
        <taxon>Metazoa</taxon>
        <taxon>Porifera</taxon>
        <taxon>Demospongiae</taxon>
        <taxon>Heteroscleromorpha</taxon>
        <taxon>Haplosclerida</taxon>
        <taxon>Niphatidae</taxon>
        <taxon>Amphimedon</taxon>
    </lineage>
</organism>
<dbReference type="OMA" id="QIGHCLG"/>
<evidence type="ECO:0000256" key="4">
    <source>
        <dbReference type="ARBA" id="ARBA00022832"/>
    </source>
</evidence>
<dbReference type="Proteomes" id="UP000007879">
    <property type="component" value="Unassembled WGS sequence"/>
</dbReference>
<evidence type="ECO:0000256" key="9">
    <source>
        <dbReference type="PIRSR" id="PIRSR000447-1"/>
    </source>
</evidence>
<dbReference type="InterPro" id="IPR000794">
    <property type="entry name" value="Beta-ketoacyl_synthase"/>
</dbReference>
<evidence type="ECO:0000256" key="10">
    <source>
        <dbReference type="RuleBase" id="RU003694"/>
    </source>
</evidence>
<dbReference type="Pfam" id="PF00109">
    <property type="entry name" value="ketoacyl-synt"/>
    <property type="match status" value="1"/>
</dbReference>
<dbReference type="PANTHER" id="PTHR11712:SF336">
    <property type="entry name" value="3-OXOACYL-[ACYL-CARRIER-PROTEIN] SYNTHASE, MITOCHONDRIAL"/>
    <property type="match status" value="1"/>
</dbReference>
<dbReference type="PIRSF" id="PIRSF000447">
    <property type="entry name" value="KAS_II"/>
    <property type="match status" value="1"/>
</dbReference>
<dbReference type="AlphaFoldDB" id="A0A1X7VIW2"/>
<accession>A0A1X7VIW2</accession>
<keyword evidence="6 8" id="KW-0275">Fatty acid biosynthesis</keyword>
<keyword evidence="5" id="KW-0443">Lipid metabolism</keyword>
<dbReference type="KEGG" id="aqu:100641241"/>
<evidence type="ECO:0000256" key="1">
    <source>
        <dbReference type="ARBA" id="ARBA00008467"/>
    </source>
</evidence>
<dbReference type="InParanoid" id="A0A1X7VIW2"/>
<dbReference type="PROSITE" id="PS52004">
    <property type="entry name" value="KS3_2"/>
    <property type="match status" value="1"/>
</dbReference>
<dbReference type="NCBIfam" id="NF005589">
    <property type="entry name" value="PRK07314.1"/>
    <property type="match status" value="1"/>
</dbReference>
<evidence type="ECO:0000256" key="8">
    <source>
        <dbReference type="PIRNR" id="PIRNR000447"/>
    </source>
</evidence>
<dbReference type="eggNOG" id="KOG1394">
    <property type="taxonomic scope" value="Eukaryota"/>
</dbReference>
<dbReference type="CDD" id="cd00834">
    <property type="entry name" value="KAS_I_II"/>
    <property type="match status" value="1"/>
</dbReference>
<dbReference type="SMART" id="SM00825">
    <property type="entry name" value="PKS_KS"/>
    <property type="match status" value="1"/>
</dbReference>
<evidence type="ECO:0000256" key="7">
    <source>
        <dbReference type="ARBA" id="ARBA00023315"/>
    </source>
</evidence>
<dbReference type="FunFam" id="3.40.47.10:FF:000009">
    <property type="entry name" value="3-oxoacyl-[acyl-carrier-protein] synthase 2"/>
    <property type="match status" value="1"/>
</dbReference>
<keyword evidence="3 8" id="KW-0808">Transferase</keyword>
<keyword evidence="13" id="KW-1185">Reference proteome</keyword>
<sequence>MSLRRRVVVTGLGLCTPLGVGVKRVWKNILEGRSGIRSLPEIEAFKDAASRVVGLVPRGSGEGEFDEGAIVSSSERRTMALGTLYALCSAEEALNDSEWHPQTNDDRINTGVSIGTCIPDLESVIDAGNALRAGKSRLVSPYFIPIILPNLVAGHVSMRYSLKGPNHSVSTACATGLHSIGDAAAMIARGSCDVMIAGGTEACIHPLAFAGFGRAKALSKKFNSTPWLASRPFDARRDGFVLSEGCGLVVLEELEHALKRDARIYAEILGYGLSSDAHHVTAPHESGEGAVMAMRMALRDAGVNPNSVGHINVHATSTPLGDGIENLAIKKVFGEDSKKLLISACKGALGHLLSAAGSVEAILAILSTADGVCPQTLNITELSEEFDLNYCQNSPVAWEREGGERRIALKNSFGFGGTNVSLCIGEYIN</sequence>
<dbReference type="STRING" id="400682.A0A1X7VIW2"/>
<dbReference type="PANTHER" id="PTHR11712">
    <property type="entry name" value="POLYKETIDE SYNTHASE-RELATED"/>
    <property type="match status" value="1"/>
</dbReference>
<dbReference type="OrthoDB" id="5334845at2759"/>
<keyword evidence="2 8" id="KW-0444">Lipid biosynthesis</keyword>
<proteinExistence type="inferred from homology"/>
<dbReference type="GO" id="GO:0004315">
    <property type="term" value="F:3-oxoacyl-[acyl-carrier-protein] synthase activity"/>
    <property type="evidence" value="ECO:0007669"/>
    <property type="project" value="InterPro"/>
</dbReference>
<dbReference type="GO" id="GO:0006633">
    <property type="term" value="P:fatty acid biosynthetic process"/>
    <property type="evidence" value="ECO:0007669"/>
    <property type="project" value="UniProtKB-KW"/>
</dbReference>
<dbReference type="InterPro" id="IPR017568">
    <property type="entry name" value="3-oxoacyl-ACP_synth-2"/>
</dbReference>
<keyword evidence="7" id="KW-0012">Acyltransferase</keyword>
<dbReference type="EnsemblMetazoa" id="Aqu2.1.39977_001">
    <property type="protein sequence ID" value="Aqu2.1.39977_001"/>
    <property type="gene ID" value="Aqu2.1.39977"/>
</dbReference>
<feature type="active site" description="For beta-ketoacyl synthase activity" evidence="9">
    <location>
        <position position="173"/>
    </location>
</feature>
<dbReference type="SUPFAM" id="SSF53901">
    <property type="entry name" value="Thiolase-like"/>
    <property type="match status" value="2"/>
</dbReference>
<dbReference type="InterPro" id="IPR014030">
    <property type="entry name" value="Ketoacyl_synth_N"/>
</dbReference>
<protein>
    <recommendedName>
        <fullName evidence="8">3-oxoacyl-[acyl-carrier-protein] synthase</fullName>
    </recommendedName>
</protein>
<dbReference type="Pfam" id="PF02801">
    <property type="entry name" value="Ketoacyl-synt_C"/>
    <property type="match status" value="1"/>
</dbReference>
<comment type="similarity">
    <text evidence="1 8 10">Belongs to the thiolase-like superfamily. Beta-ketoacyl-ACP synthases family.</text>
</comment>
<evidence type="ECO:0000256" key="2">
    <source>
        <dbReference type="ARBA" id="ARBA00022516"/>
    </source>
</evidence>
<dbReference type="InterPro" id="IPR016039">
    <property type="entry name" value="Thiolase-like"/>
</dbReference>
<evidence type="ECO:0000313" key="12">
    <source>
        <dbReference type="EnsemblMetazoa" id="Aqu2.1.39977_001"/>
    </source>
</evidence>
<evidence type="ECO:0000256" key="6">
    <source>
        <dbReference type="ARBA" id="ARBA00023160"/>
    </source>
</evidence>
<dbReference type="InterPro" id="IPR014031">
    <property type="entry name" value="Ketoacyl_synth_C"/>
</dbReference>
<dbReference type="GO" id="GO:0005739">
    <property type="term" value="C:mitochondrion"/>
    <property type="evidence" value="ECO:0007669"/>
    <property type="project" value="TreeGrafter"/>
</dbReference>
<evidence type="ECO:0000313" key="13">
    <source>
        <dbReference type="Proteomes" id="UP000007879"/>
    </source>
</evidence>
<dbReference type="Gene3D" id="3.40.47.10">
    <property type="match status" value="2"/>
</dbReference>
<name>A0A1X7VIW2_AMPQE</name>
<dbReference type="PROSITE" id="PS00606">
    <property type="entry name" value="KS3_1"/>
    <property type="match status" value="1"/>
</dbReference>
<dbReference type="EnsemblMetazoa" id="XM_003384045.3">
    <property type="protein sequence ID" value="XP_003384093.1"/>
    <property type="gene ID" value="LOC100641241"/>
</dbReference>
<evidence type="ECO:0000259" key="11">
    <source>
        <dbReference type="PROSITE" id="PS52004"/>
    </source>
</evidence>
<reference evidence="13" key="1">
    <citation type="journal article" date="2010" name="Nature">
        <title>The Amphimedon queenslandica genome and the evolution of animal complexity.</title>
        <authorList>
            <person name="Srivastava M."/>
            <person name="Simakov O."/>
            <person name="Chapman J."/>
            <person name="Fahey B."/>
            <person name="Gauthier M.E."/>
            <person name="Mitros T."/>
            <person name="Richards G.S."/>
            <person name="Conaco C."/>
            <person name="Dacre M."/>
            <person name="Hellsten U."/>
            <person name="Larroux C."/>
            <person name="Putnam N.H."/>
            <person name="Stanke M."/>
            <person name="Adamska M."/>
            <person name="Darling A."/>
            <person name="Degnan S.M."/>
            <person name="Oakley T.H."/>
            <person name="Plachetzki D.C."/>
            <person name="Zhai Y."/>
            <person name="Adamski M."/>
            <person name="Calcino A."/>
            <person name="Cummins S.F."/>
            <person name="Goodstein D.M."/>
            <person name="Harris C."/>
            <person name="Jackson D.J."/>
            <person name="Leys S.P."/>
            <person name="Shu S."/>
            <person name="Woodcroft B.J."/>
            <person name="Vervoort M."/>
            <person name="Kosik K.S."/>
            <person name="Manning G."/>
            <person name="Degnan B.M."/>
            <person name="Rokhsar D.S."/>
        </authorList>
    </citation>
    <scope>NUCLEOTIDE SEQUENCE [LARGE SCALE GENOMIC DNA]</scope>
</reference>
<keyword evidence="4" id="KW-0276">Fatty acid metabolism</keyword>
<dbReference type="InterPro" id="IPR020841">
    <property type="entry name" value="PKS_Beta-ketoAc_synthase_dom"/>
</dbReference>
<dbReference type="InterPro" id="IPR018201">
    <property type="entry name" value="Ketoacyl_synth_AS"/>
</dbReference>
<evidence type="ECO:0000256" key="3">
    <source>
        <dbReference type="ARBA" id="ARBA00022679"/>
    </source>
</evidence>
<feature type="domain" description="Ketosynthase family 3 (KS3)" evidence="11">
    <location>
        <begin position="4"/>
        <end position="426"/>
    </location>
</feature>
<evidence type="ECO:0000256" key="5">
    <source>
        <dbReference type="ARBA" id="ARBA00023098"/>
    </source>
</evidence>
<reference evidence="12" key="2">
    <citation type="submission" date="2017-05" db="UniProtKB">
        <authorList>
            <consortium name="EnsemblMetazoa"/>
        </authorList>
    </citation>
    <scope>IDENTIFICATION</scope>
</reference>